<evidence type="ECO:0000313" key="10">
    <source>
        <dbReference type="Proteomes" id="UP000218332"/>
    </source>
</evidence>
<evidence type="ECO:0000256" key="6">
    <source>
        <dbReference type="ARBA" id="ARBA00023065"/>
    </source>
</evidence>
<dbReference type="InterPro" id="IPR051535">
    <property type="entry name" value="Siderophore_ABC-ATPase"/>
</dbReference>
<dbReference type="CDD" id="cd00267">
    <property type="entry name" value="ABC_ATPase"/>
    <property type="match status" value="1"/>
</dbReference>
<dbReference type="InterPro" id="IPR038729">
    <property type="entry name" value="Rad50/SbcC_AAA"/>
</dbReference>
<dbReference type="SUPFAM" id="SSF52540">
    <property type="entry name" value="P-loop containing nucleoside triphosphate hydrolases"/>
    <property type="match status" value="1"/>
</dbReference>
<protein>
    <submittedName>
        <fullName evidence="9">AAA family ATPase</fullName>
    </submittedName>
</protein>
<evidence type="ECO:0000256" key="1">
    <source>
        <dbReference type="ARBA" id="ARBA00004202"/>
    </source>
</evidence>
<proteinExistence type="predicted"/>
<dbReference type="PANTHER" id="PTHR42771">
    <property type="entry name" value="IRON(3+)-HYDROXAMATE IMPORT ATP-BINDING PROTEIN FHUC"/>
    <property type="match status" value="1"/>
</dbReference>
<evidence type="ECO:0000259" key="8">
    <source>
        <dbReference type="SMART" id="SM00382"/>
    </source>
</evidence>
<keyword evidence="4" id="KW-0410">Iron transport</keyword>
<evidence type="ECO:0000256" key="4">
    <source>
        <dbReference type="ARBA" id="ARBA00022496"/>
    </source>
</evidence>
<comment type="subcellular location">
    <subcellularLocation>
        <location evidence="1">Cell membrane</location>
        <topology evidence="1">Peripheral membrane protein</topology>
    </subcellularLocation>
</comment>
<reference evidence="9 10" key="1">
    <citation type="submission" date="2017-07" db="EMBL/GenBank/DDBJ databases">
        <title>Tamlnaduibacter salinus (Mi-7) genome sequencing.</title>
        <authorList>
            <person name="Verma A."/>
            <person name="Krishnamurthi S."/>
        </authorList>
    </citation>
    <scope>NUCLEOTIDE SEQUENCE [LARGE SCALE GENOMIC DNA]</scope>
    <source>
        <strain evidence="9 10">Mi-7</strain>
    </source>
</reference>
<gene>
    <name evidence="9" type="ORF">CF392_02090</name>
</gene>
<keyword evidence="7" id="KW-0472">Membrane</keyword>
<dbReference type="PANTHER" id="PTHR42771:SF2">
    <property type="entry name" value="IRON(3+)-HYDROXAMATE IMPORT ATP-BINDING PROTEIN FHUC"/>
    <property type="match status" value="1"/>
</dbReference>
<name>A0A2A2I5H0_9GAMM</name>
<sequence length="250" mass="28080">MITSPFLKKISSKEHDKSSDAYPLSMPLFSNGDFCWEIEKPISILVGENGSGKSTLLEAIAFNCGFNLNSGSGNHLYDEDLSPPATLLADHLVFAWKKRIRKGFFFRAESFFNFGNYLDEMAKDYGEALIYGPYGGISLNTLSHGEAFLRLFSSRIVKPGVYLLDEPEAALSPMGQLALIQLLDQANDRNDVQVIMATHSPILMAYPKAAFYMIEDGVLERGEVTDSEHFNLYKQFLANPEEFIQRILKR</sequence>
<dbReference type="GO" id="GO:0006826">
    <property type="term" value="P:iron ion transport"/>
    <property type="evidence" value="ECO:0007669"/>
    <property type="project" value="UniProtKB-KW"/>
</dbReference>
<keyword evidence="3" id="KW-1003">Cell membrane</keyword>
<keyword evidence="10" id="KW-1185">Reference proteome</keyword>
<dbReference type="GO" id="GO:0005524">
    <property type="term" value="F:ATP binding"/>
    <property type="evidence" value="ECO:0007669"/>
    <property type="project" value="InterPro"/>
</dbReference>
<accession>A0A2A2I5H0</accession>
<dbReference type="Gene3D" id="3.40.50.300">
    <property type="entry name" value="P-loop containing nucleotide triphosphate hydrolases"/>
    <property type="match status" value="2"/>
</dbReference>
<evidence type="ECO:0000313" key="9">
    <source>
        <dbReference type="EMBL" id="PAV27261.1"/>
    </source>
</evidence>
<dbReference type="Pfam" id="PF13304">
    <property type="entry name" value="AAA_21"/>
    <property type="match status" value="1"/>
</dbReference>
<keyword evidence="2" id="KW-0813">Transport</keyword>
<dbReference type="Pfam" id="PF13476">
    <property type="entry name" value="AAA_23"/>
    <property type="match status" value="1"/>
</dbReference>
<dbReference type="GO" id="GO:0016887">
    <property type="term" value="F:ATP hydrolysis activity"/>
    <property type="evidence" value="ECO:0007669"/>
    <property type="project" value="InterPro"/>
</dbReference>
<feature type="domain" description="AAA+ ATPase" evidence="8">
    <location>
        <begin position="39"/>
        <end position="220"/>
    </location>
</feature>
<keyword evidence="6" id="KW-0406">Ion transport</keyword>
<dbReference type="GO" id="GO:0006302">
    <property type="term" value="P:double-strand break repair"/>
    <property type="evidence" value="ECO:0007669"/>
    <property type="project" value="InterPro"/>
</dbReference>
<dbReference type="AlphaFoldDB" id="A0A2A2I5H0"/>
<dbReference type="EMBL" id="NMPM01000008">
    <property type="protein sequence ID" value="PAV27261.1"/>
    <property type="molecule type" value="Genomic_DNA"/>
</dbReference>
<evidence type="ECO:0000256" key="7">
    <source>
        <dbReference type="ARBA" id="ARBA00023136"/>
    </source>
</evidence>
<keyword evidence="5" id="KW-0408">Iron</keyword>
<evidence type="ECO:0000256" key="5">
    <source>
        <dbReference type="ARBA" id="ARBA00023004"/>
    </source>
</evidence>
<dbReference type="Proteomes" id="UP000218332">
    <property type="component" value="Unassembled WGS sequence"/>
</dbReference>
<comment type="caution">
    <text evidence="9">The sequence shown here is derived from an EMBL/GenBank/DDBJ whole genome shotgun (WGS) entry which is preliminary data.</text>
</comment>
<dbReference type="GO" id="GO:0005886">
    <property type="term" value="C:plasma membrane"/>
    <property type="evidence" value="ECO:0007669"/>
    <property type="project" value="UniProtKB-SubCell"/>
</dbReference>
<evidence type="ECO:0000256" key="3">
    <source>
        <dbReference type="ARBA" id="ARBA00022475"/>
    </source>
</evidence>
<dbReference type="InterPro" id="IPR003593">
    <property type="entry name" value="AAA+_ATPase"/>
</dbReference>
<dbReference type="SMART" id="SM00382">
    <property type="entry name" value="AAA"/>
    <property type="match status" value="1"/>
</dbReference>
<dbReference type="InterPro" id="IPR027417">
    <property type="entry name" value="P-loop_NTPase"/>
</dbReference>
<evidence type="ECO:0000256" key="2">
    <source>
        <dbReference type="ARBA" id="ARBA00022448"/>
    </source>
</evidence>
<organism evidence="9 10">
    <name type="scientific">Tamilnaduibacter salinus</name>
    <dbReference type="NCBI Taxonomy" id="1484056"/>
    <lineage>
        <taxon>Bacteria</taxon>
        <taxon>Pseudomonadati</taxon>
        <taxon>Pseudomonadota</taxon>
        <taxon>Gammaproteobacteria</taxon>
        <taxon>Pseudomonadales</taxon>
        <taxon>Marinobacteraceae</taxon>
        <taxon>Tamilnaduibacter</taxon>
    </lineage>
</organism>
<dbReference type="InterPro" id="IPR003959">
    <property type="entry name" value="ATPase_AAA_core"/>
</dbReference>